<evidence type="ECO:0000256" key="9">
    <source>
        <dbReference type="PIRSR" id="PIRSR001400-3"/>
    </source>
</evidence>
<gene>
    <name evidence="13" type="primary">eno</name>
</gene>
<feature type="domain" description="Enolase C-terminal TIM barrel" evidence="11">
    <location>
        <begin position="187"/>
        <end position="471"/>
    </location>
</feature>
<feature type="binding site" evidence="8">
    <location>
        <position position="440"/>
    </location>
    <ligand>
        <name>substrate</name>
    </ligand>
</feature>
<dbReference type="InterPro" id="IPR029017">
    <property type="entry name" value="Enolase-like_N"/>
</dbReference>
<dbReference type="GO" id="GO:0006096">
    <property type="term" value="P:glycolytic process"/>
    <property type="evidence" value="ECO:0007669"/>
    <property type="project" value="UniProtKB-UniPathway"/>
</dbReference>
<dbReference type="SFLD" id="SFLDS00001">
    <property type="entry name" value="Enolase"/>
    <property type="match status" value="1"/>
</dbReference>
<dbReference type="HAMAP" id="MF_00318">
    <property type="entry name" value="Enolase"/>
    <property type="match status" value="1"/>
</dbReference>
<comment type="pathway">
    <text evidence="1">Carbohydrate degradation; glycolysis; pyruvate from D-glyceraldehyde 3-phosphate: step 4/5.</text>
</comment>
<comment type="similarity">
    <text evidence="2">Belongs to the enolase family.</text>
</comment>
<feature type="binding site" evidence="9">
    <location>
        <position position="364"/>
    </location>
    <ligand>
        <name>Mg(2+)</name>
        <dbReference type="ChEBI" id="CHEBI:18420"/>
    </ligand>
</feature>
<dbReference type="NCBIfam" id="TIGR01060">
    <property type="entry name" value="eno"/>
    <property type="match status" value="1"/>
</dbReference>
<dbReference type="InterPro" id="IPR036849">
    <property type="entry name" value="Enolase-like_C_sf"/>
</dbReference>
<dbReference type="PROSITE" id="PS00164">
    <property type="entry name" value="ENOLASE"/>
    <property type="match status" value="1"/>
</dbReference>
<sequence length="471" mass="51003">MADFDKVVAEAVAEAKKAPAADQIGALSLILKSKAPKPVIERLHGREVLDSRGNPTVEVDVYAKYLGRVVLAARSSAPSGASTGSNEARELRDGDKRYGGKGTQKAAHNVDTILSPALAGKGFCSLKELDEKIIEVDGTELKEKVGGNASTATSFALAESAAALGEKQLFEYLACQYYGGCDAKPKKFKLPTPFFNILNGGKHAGGKLKVQEFMVCPGVGIAFPDGLRIVAEVYQKLGGILTAKCGVSARNVGDEGGFAPNLDTPEQALSFIEEAIKAAGYTPGKECCIGMDAAASEFYHKDTKKYEIEEGVFKTGDEMITYWEELLKKHPAICSIEDGLDEKDYEHWVKLEARIGSKCQIVGDDLLTTNWRTIEKAIAGKWCNALLLKVNQIGTITEAFRAARLMLEKGYKVMVSHRSGETCNSVIADIAVAIGAQSIKTGSTARGERIQKYTRLLQIYEYLKEHDMLEC</sequence>
<dbReference type="InterPro" id="IPR020810">
    <property type="entry name" value="Enolase_C"/>
</dbReference>
<proteinExistence type="evidence at transcript level"/>
<name>A3KBG8_9EUKA</name>
<dbReference type="GO" id="GO:0000015">
    <property type="term" value="C:phosphopyruvate hydratase complex"/>
    <property type="evidence" value="ECO:0007669"/>
    <property type="project" value="InterPro"/>
</dbReference>
<keyword evidence="4 9" id="KW-0460">Magnesium</keyword>
<dbReference type="PANTHER" id="PTHR11902:SF1">
    <property type="entry name" value="ENOLASE"/>
    <property type="match status" value="1"/>
</dbReference>
<accession>A3KBG8</accession>
<dbReference type="GO" id="GO:0004634">
    <property type="term" value="F:phosphopyruvate hydratase activity"/>
    <property type="evidence" value="ECO:0007669"/>
    <property type="project" value="UniProtKB-EC"/>
</dbReference>
<evidence type="ECO:0000256" key="3">
    <source>
        <dbReference type="ARBA" id="ARBA00012058"/>
    </source>
</evidence>
<dbReference type="Gene3D" id="3.30.390.10">
    <property type="entry name" value="Enolase-like, N-terminal domain"/>
    <property type="match status" value="1"/>
</dbReference>
<dbReference type="Pfam" id="PF00113">
    <property type="entry name" value="Enolase_C"/>
    <property type="match status" value="1"/>
</dbReference>
<dbReference type="SUPFAM" id="SSF54826">
    <property type="entry name" value="Enolase N-terminal domain-like"/>
    <property type="match status" value="1"/>
</dbReference>
<keyword evidence="9" id="KW-0479">Metal-binding</keyword>
<dbReference type="PIRSF" id="PIRSF001400">
    <property type="entry name" value="Enolase"/>
    <property type="match status" value="1"/>
</dbReference>
<keyword evidence="5" id="KW-0324">Glycolysis</keyword>
<reference evidence="13" key="1">
    <citation type="journal article" date="2007" name="Mol. Phylogenet. Evol.">
        <title>Comparison of four protein phylogeny of parabasalian symbionts in termite guts.</title>
        <authorList>
            <person name="Ohkuma M."/>
            <person name="Saita K."/>
            <person name="Inoue T."/>
            <person name="Kudo T."/>
        </authorList>
    </citation>
    <scope>NUCLEOTIDE SEQUENCE</scope>
</reference>
<evidence type="ECO:0000259" key="12">
    <source>
        <dbReference type="SMART" id="SM01193"/>
    </source>
</evidence>
<feature type="active site" description="Proton acceptor" evidence="7">
    <location>
        <position position="389"/>
    </location>
</feature>
<dbReference type="UniPathway" id="UPA00109">
    <property type="reaction ID" value="UER00187"/>
</dbReference>
<feature type="region of interest" description="Disordered" evidence="10">
    <location>
        <begin position="76"/>
        <end position="103"/>
    </location>
</feature>
<evidence type="ECO:0000256" key="4">
    <source>
        <dbReference type="ARBA" id="ARBA00022842"/>
    </source>
</evidence>
<dbReference type="PANTHER" id="PTHR11902">
    <property type="entry name" value="ENOLASE"/>
    <property type="match status" value="1"/>
</dbReference>
<feature type="binding site" evidence="9">
    <location>
        <position position="337"/>
    </location>
    <ligand>
        <name>Mg(2+)</name>
        <dbReference type="ChEBI" id="CHEBI:18420"/>
    </ligand>
</feature>
<feature type="compositionally biased region" description="Basic and acidic residues" evidence="10">
    <location>
        <begin position="87"/>
        <end position="98"/>
    </location>
</feature>
<evidence type="ECO:0000256" key="8">
    <source>
        <dbReference type="PIRSR" id="PIRSR001400-2"/>
    </source>
</evidence>
<comment type="cofactor">
    <cofactor evidence="9">
        <name>Mg(2+)</name>
        <dbReference type="ChEBI" id="CHEBI:18420"/>
    </cofactor>
    <text evidence="9">Mg(2+) is required for catalysis and for stabilizing the dimer.</text>
</comment>
<evidence type="ECO:0000259" key="11">
    <source>
        <dbReference type="SMART" id="SM01192"/>
    </source>
</evidence>
<dbReference type="GO" id="GO:0000287">
    <property type="term" value="F:magnesium ion binding"/>
    <property type="evidence" value="ECO:0007669"/>
    <property type="project" value="InterPro"/>
</dbReference>
<evidence type="ECO:0000256" key="10">
    <source>
        <dbReference type="SAM" id="MobiDB-lite"/>
    </source>
</evidence>
<feature type="binding site" evidence="8">
    <location>
        <position position="212"/>
    </location>
    <ligand>
        <name>substrate</name>
    </ligand>
</feature>
<feature type="domain" description="Enolase N-terminal" evidence="12">
    <location>
        <begin position="40"/>
        <end position="173"/>
    </location>
</feature>
<feature type="compositionally biased region" description="Polar residues" evidence="10">
    <location>
        <begin position="76"/>
        <end position="86"/>
    </location>
</feature>
<feature type="binding site" evidence="8">
    <location>
        <position position="337"/>
    </location>
    <ligand>
        <name>substrate</name>
    </ligand>
</feature>
<keyword evidence="6" id="KW-0456">Lyase</keyword>
<feature type="binding site" evidence="8">
    <location>
        <position position="203"/>
    </location>
    <ligand>
        <name>substrate</name>
    </ligand>
</feature>
<dbReference type="InterPro" id="IPR020809">
    <property type="entry name" value="Enolase_CS"/>
</dbReference>
<feature type="binding site" evidence="9">
    <location>
        <position position="292"/>
    </location>
    <ligand>
        <name>Mg(2+)</name>
        <dbReference type="ChEBI" id="CHEBI:18420"/>
    </ligand>
</feature>
<dbReference type="SUPFAM" id="SSF51604">
    <property type="entry name" value="Enolase C-terminal domain-like"/>
    <property type="match status" value="1"/>
</dbReference>
<dbReference type="SFLD" id="SFLDF00002">
    <property type="entry name" value="enolase"/>
    <property type="match status" value="1"/>
</dbReference>
<evidence type="ECO:0000256" key="7">
    <source>
        <dbReference type="PIRSR" id="PIRSR001400-1"/>
    </source>
</evidence>
<dbReference type="InterPro" id="IPR020811">
    <property type="entry name" value="Enolase_N"/>
</dbReference>
<protein>
    <recommendedName>
        <fullName evidence="3">phosphopyruvate hydratase</fullName>
        <ecNumber evidence="3">4.2.1.11</ecNumber>
    </recommendedName>
</protein>
<feature type="active site" description="Proton donor" evidence="7">
    <location>
        <position position="255"/>
    </location>
</feature>
<evidence type="ECO:0000256" key="5">
    <source>
        <dbReference type="ARBA" id="ARBA00023152"/>
    </source>
</evidence>
<dbReference type="PRINTS" id="PR00148">
    <property type="entry name" value="ENOLASE"/>
</dbReference>
<dbReference type="SFLD" id="SFLDG00178">
    <property type="entry name" value="enolase"/>
    <property type="match status" value="1"/>
</dbReference>
<dbReference type="CDD" id="cd03313">
    <property type="entry name" value="enolase"/>
    <property type="match status" value="1"/>
</dbReference>
<evidence type="ECO:0000313" key="13">
    <source>
        <dbReference type="EMBL" id="BAF48679.1"/>
    </source>
</evidence>
<dbReference type="EC" id="4.2.1.11" evidence="3"/>
<dbReference type="Pfam" id="PF03952">
    <property type="entry name" value="Enolase_N"/>
    <property type="match status" value="1"/>
</dbReference>
<feature type="binding site" evidence="8">
    <location>
        <begin position="416"/>
        <end position="419"/>
    </location>
    <ligand>
        <name>substrate</name>
    </ligand>
</feature>
<dbReference type="AlphaFoldDB" id="A3KBG8"/>
<dbReference type="InterPro" id="IPR000941">
    <property type="entry name" value="Enolase"/>
</dbReference>
<evidence type="ECO:0000256" key="1">
    <source>
        <dbReference type="ARBA" id="ARBA00005031"/>
    </source>
</evidence>
<evidence type="ECO:0000256" key="2">
    <source>
        <dbReference type="ARBA" id="ARBA00009604"/>
    </source>
</evidence>
<evidence type="ECO:0000256" key="6">
    <source>
        <dbReference type="ARBA" id="ARBA00023239"/>
    </source>
</evidence>
<dbReference type="EMBL" id="AB221057">
    <property type="protein sequence ID" value="BAF48679.1"/>
    <property type="molecule type" value="mRNA"/>
</dbReference>
<dbReference type="SMART" id="SM01193">
    <property type="entry name" value="Enolase_N"/>
    <property type="match status" value="1"/>
</dbReference>
<organism evidence="13">
    <name type="scientific">Spirotrichonympha leidyi</name>
    <dbReference type="NCBI Taxonomy" id="104089"/>
    <lineage>
        <taxon>Eukaryota</taxon>
        <taxon>Metamonada</taxon>
        <taxon>Parabasalia</taxon>
        <taxon>Spirotrichonymphida</taxon>
        <taxon>Holomastigotoididae</taxon>
        <taxon>Spirotrichonympha</taxon>
    </lineage>
</organism>
<dbReference type="SMART" id="SM01192">
    <property type="entry name" value="Enolase_C"/>
    <property type="match status" value="1"/>
</dbReference>
<feature type="binding site" evidence="8">
    <location>
        <position position="364"/>
    </location>
    <ligand>
        <name>substrate</name>
    </ligand>
</feature>
<dbReference type="Gene3D" id="3.20.20.120">
    <property type="entry name" value="Enolase-like C-terminal domain"/>
    <property type="match status" value="1"/>
</dbReference>